<dbReference type="AlphaFoldDB" id="A0A915D0A3"/>
<organism evidence="2 3">
    <name type="scientific">Ditylenchus dipsaci</name>
    <dbReference type="NCBI Taxonomy" id="166011"/>
    <lineage>
        <taxon>Eukaryota</taxon>
        <taxon>Metazoa</taxon>
        <taxon>Ecdysozoa</taxon>
        <taxon>Nematoda</taxon>
        <taxon>Chromadorea</taxon>
        <taxon>Rhabditida</taxon>
        <taxon>Tylenchina</taxon>
        <taxon>Tylenchomorpha</taxon>
        <taxon>Sphaerularioidea</taxon>
        <taxon>Anguinidae</taxon>
        <taxon>Anguininae</taxon>
        <taxon>Ditylenchus</taxon>
    </lineage>
</organism>
<accession>A0A915D0A3</accession>
<keyword evidence="2" id="KW-1185">Reference proteome</keyword>
<evidence type="ECO:0000313" key="2">
    <source>
        <dbReference type="Proteomes" id="UP000887574"/>
    </source>
</evidence>
<evidence type="ECO:0000313" key="3">
    <source>
        <dbReference type="WBParaSite" id="jg14177"/>
    </source>
</evidence>
<evidence type="ECO:0000256" key="1">
    <source>
        <dbReference type="SAM" id="Phobius"/>
    </source>
</evidence>
<dbReference type="Proteomes" id="UP000887574">
    <property type="component" value="Unplaced"/>
</dbReference>
<feature type="transmembrane region" description="Helical" evidence="1">
    <location>
        <begin position="108"/>
        <end position="130"/>
    </location>
</feature>
<feature type="transmembrane region" description="Helical" evidence="1">
    <location>
        <begin position="142"/>
        <end position="162"/>
    </location>
</feature>
<proteinExistence type="predicted"/>
<keyword evidence="1" id="KW-0472">Membrane</keyword>
<keyword evidence="1" id="KW-0812">Transmembrane</keyword>
<feature type="transmembrane region" description="Helical" evidence="1">
    <location>
        <begin position="224"/>
        <end position="251"/>
    </location>
</feature>
<protein>
    <submittedName>
        <fullName evidence="3">Uncharacterized protein</fullName>
    </submittedName>
</protein>
<keyword evidence="1" id="KW-1133">Transmembrane helix</keyword>
<name>A0A915D0A3_9BILA</name>
<dbReference type="WBParaSite" id="jg14177">
    <property type="protein sequence ID" value="jg14177"/>
    <property type="gene ID" value="jg14177"/>
</dbReference>
<sequence>MTPQNVPRKILKKENATHTAPANPADLVATRVTPAHLQQPFQSQRCDQGSDRGVLASAGQSDCRCTAFGLGGYYRCQIEAAVDIGLPISLADILAELKLDANLNLSTLLKAVVAIVDAVLNILLSVLFRFYCIPVNFHFSGLLINLLALIKTNILILVNLAIGEIDVDIVAAIKVLVEALIKAKIHLLDLDISILAEILAKINANLEAKVQVDVVAILALTKHGFLPCLVALVVGFIDALVAVLVAILSLLHGIHVDVDVCLNILGILKATVFAIIDL</sequence>
<reference evidence="3" key="1">
    <citation type="submission" date="2022-11" db="UniProtKB">
        <authorList>
            <consortium name="WormBaseParasite"/>
        </authorList>
    </citation>
    <scope>IDENTIFICATION</scope>
</reference>